<proteinExistence type="predicted"/>
<organism evidence="2">
    <name type="scientific">uncultured Mycobacterium sp</name>
    <dbReference type="NCBI Taxonomy" id="171292"/>
    <lineage>
        <taxon>Bacteria</taxon>
        <taxon>Bacillati</taxon>
        <taxon>Actinomycetota</taxon>
        <taxon>Actinomycetes</taxon>
        <taxon>Mycobacteriales</taxon>
        <taxon>Mycobacteriaceae</taxon>
        <taxon>Mycobacterium</taxon>
        <taxon>environmental samples</taxon>
    </lineage>
</organism>
<dbReference type="Pfam" id="PF01408">
    <property type="entry name" value="GFO_IDH_MocA"/>
    <property type="match status" value="1"/>
</dbReference>
<protein>
    <submittedName>
        <fullName evidence="2">Oxidoreductase domain protein</fullName>
    </submittedName>
</protein>
<dbReference type="SUPFAM" id="SSF51735">
    <property type="entry name" value="NAD(P)-binding Rossmann-fold domains"/>
    <property type="match status" value="1"/>
</dbReference>
<sequence length="352" mass="38219">MTQPSNRLRALVVGSGYRVRNAFLPALNLLDSHVEIVGIHSRTNENARRAGERWGVEAIDDPRVLRPGDIDLALVSVTVTNNVAVLKSIAHLAPGAALVIDTPGVGRLDDLARLTQFRKWSQIRVGEDFMNMPQYRLVGDAIRSGALGEVSRISMSEMGYRYHALALLRSWLGLLPPSSARSHRVPGGVNIDYRFRGGKTGEVREPYRQGEGSFTVTGSKAVLTGHPMGYDIPDTQGAKLVRLQDDTGLAGFAIDGLTAPMTIDLPHHAAINAMGLEDDSEFNVLRIDGLSQVISSLWNAGGQERSDPGSGYDPVNTRYRLEDAVADNLVSWAARTVPWLPAAAIRLRGASR</sequence>
<dbReference type="Gene3D" id="3.40.50.720">
    <property type="entry name" value="NAD(P)-binding Rossmann-like Domain"/>
    <property type="match status" value="1"/>
</dbReference>
<accession>A0A1Y5NZD5</accession>
<dbReference type="InterPro" id="IPR000683">
    <property type="entry name" value="Gfo/Idh/MocA-like_OxRdtase_N"/>
</dbReference>
<dbReference type="InterPro" id="IPR036291">
    <property type="entry name" value="NAD(P)-bd_dom_sf"/>
</dbReference>
<feature type="domain" description="Gfo/Idh/MocA-like oxidoreductase N-terminal" evidence="1">
    <location>
        <begin position="9"/>
        <end position="117"/>
    </location>
</feature>
<reference evidence="2" key="1">
    <citation type="submission" date="2016-03" db="EMBL/GenBank/DDBJ databases">
        <authorList>
            <person name="Ploux O."/>
        </authorList>
    </citation>
    <scope>NUCLEOTIDE SEQUENCE</scope>
    <source>
        <strain evidence="2">UC10</strain>
    </source>
</reference>
<evidence type="ECO:0000259" key="1">
    <source>
        <dbReference type="Pfam" id="PF01408"/>
    </source>
</evidence>
<evidence type="ECO:0000313" key="2">
    <source>
        <dbReference type="EMBL" id="SBS71837.1"/>
    </source>
</evidence>
<dbReference type="GO" id="GO:0000166">
    <property type="term" value="F:nucleotide binding"/>
    <property type="evidence" value="ECO:0007669"/>
    <property type="project" value="InterPro"/>
</dbReference>
<name>A0A1Y5NZD5_9MYCO</name>
<gene>
    <name evidence="2" type="ORF">MHPYR_120071</name>
</gene>
<dbReference type="AlphaFoldDB" id="A0A1Y5NZD5"/>
<dbReference type="EMBL" id="FLQS01000004">
    <property type="protein sequence ID" value="SBS71837.1"/>
    <property type="molecule type" value="Genomic_DNA"/>
</dbReference>